<evidence type="ECO:0000313" key="2">
    <source>
        <dbReference type="Proteomes" id="UP000324748"/>
    </source>
</evidence>
<reference evidence="1 2" key="1">
    <citation type="submission" date="2019-05" db="EMBL/GenBank/DDBJ databases">
        <title>Emergence of the Ug99 lineage of the wheat stem rust pathogen through somatic hybridization.</title>
        <authorList>
            <person name="Li F."/>
            <person name="Upadhyaya N.M."/>
            <person name="Sperschneider J."/>
            <person name="Matny O."/>
            <person name="Nguyen-Phuc H."/>
            <person name="Mago R."/>
            <person name="Raley C."/>
            <person name="Miller M.E."/>
            <person name="Silverstein K.A.T."/>
            <person name="Henningsen E."/>
            <person name="Hirsch C.D."/>
            <person name="Visser B."/>
            <person name="Pretorius Z.A."/>
            <person name="Steffenson B.J."/>
            <person name="Schwessinger B."/>
            <person name="Dodds P.N."/>
            <person name="Figueroa M."/>
        </authorList>
    </citation>
    <scope>NUCLEOTIDE SEQUENCE [LARGE SCALE GENOMIC DNA]</scope>
    <source>
        <strain evidence="1">21-0</strain>
    </source>
</reference>
<protein>
    <submittedName>
        <fullName evidence="1">Uncharacterized protein</fullName>
    </submittedName>
</protein>
<sequence>MKEFTITPHCLFLNSEEVLSTLNLQNDCHDGNCKLTETRKVKLETSSSVVMVLEVTHNDDQRFILNSCSLRAINFHQETAGFSSDRVEPLQWLDALHKGLGKWKANKKKGKTVIPSMASIFQSRVDPSFLI</sequence>
<accession>A0A5B0QCK7</accession>
<comment type="caution">
    <text evidence="1">The sequence shown here is derived from an EMBL/GenBank/DDBJ whole genome shotgun (WGS) entry which is preliminary data.</text>
</comment>
<dbReference type="AlphaFoldDB" id="A0A5B0QCK7"/>
<organism evidence="1 2">
    <name type="scientific">Puccinia graminis f. sp. tritici</name>
    <dbReference type="NCBI Taxonomy" id="56615"/>
    <lineage>
        <taxon>Eukaryota</taxon>
        <taxon>Fungi</taxon>
        <taxon>Dikarya</taxon>
        <taxon>Basidiomycota</taxon>
        <taxon>Pucciniomycotina</taxon>
        <taxon>Pucciniomycetes</taxon>
        <taxon>Pucciniales</taxon>
        <taxon>Pucciniaceae</taxon>
        <taxon>Puccinia</taxon>
    </lineage>
</organism>
<dbReference type="OrthoDB" id="2507096at2759"/>
<gene>
    <name evidence="1" type="ORF">PGT21_034983</name>
</gene>
<name>A0A5B0QCK7_PUCGR</name>
<proteinExistence type="predicted"/>
<keyword evidence="2" id="KW-1185">Reference proteome</keyword>
<evidence type="ECO:0000313" key="1">
    <source>
        <dbReference type="EMBL" id="KAA1110958.1"/>
    </source>
</evidence>
<dbReference type="EMBL" id="VSWC01000027">
    <property type="protein sequence ID" value="KAA1110958.1"/>
    <property type="molecule type" value="Genomic_DNA"/>
</dbReference>
<dbReference type="Proteomes" id="UP000324748">
    <property type="component" value="Unassembled WGS sequence"/>
</dbReference>